<evidence type="ECO:0000256" key="5">
    <source>
        <dbReference type="PIRSR" id="PIRSR000106-1"/>
    </source>
</evidence>
<dbReference type="Gene3D" id="3.40.50.720">
    <property type="entry name" value="NAD(P)-binding Rossmann-like Domain"/>
    <property type="match status" value="1"/>
</dbReference>
<keyword evidence="3 7" id="KW-0479">Metal-binding</keyword>
<proteinExistence type="inferred from homology"/>
<feature type="binding site" evidence="7">
    <location>
        <position position="315"/>
    </location>
    <ligand>
        <name>a divalent metal cation</name>
        <dbReference type="ChEBI" id="CHEBI:60240"/>
    </ligand>
</feature>
<feature type="binding site" evidence="6">
    <location>
        <position position="201"/>
    </location>
    <ligand>
        <name>(S)-malate</name>
        <dbReference type="ChEBI" id="CHEBI:15589"/>
    </ligand>
</feature>
<dbReference type="GO" id="GO:0051287">
    <property type="term" value="F:NAD binding"/>
    <property type="evidence" value="ECO:0007669"/>
    <property type="project" value="InterPro"/>
</dbReference>
<dbReference type="CDD" id="cd05312">
    <property type="entry name" value="NAD_bind_1_malic_enz"/>
    <property type="match status" value="1"/>
</dbReference>
<feature type="active site" description="Proton donor" evidence="5">
    <location>
        <position position="148"/>
    </location>
</feature>
<name>A0A1B6C744_9HEMI</name>
<keyword evidence="4 8" id="KW-0560">Oxidoreductase</keyword>
<feature type="active site" description="Proton acceptor" evidence="5">
    <location>
        <position position="219"/>
    </location>
</feature>
<evidence type="ECO:0000313" key="11">
    <source>
        <dbReference type="EMBL" id="JAS09085.1"/>
    </source>
</evidence>
<comment type="similarity">
    <text evidence="2 8">Belongs to the malic enzymes family.</text>
</comment>
<evidence type="ECO:0000256" key="6">
    <source>
        <dbReference type="PIRSR" id="PIRSR000106-2"/>
    </source>
</evidence>
<dbReference type="PIRSF" id="PIRSF000106">
    <property type="entry name" value="ME"/>
    <property type="match status" value="1"/>
</dbReference>
<dbReference type="InterPro" id="IPR012302">
    <property type="entry name" value="Malic_NAD-bd"/>
</dbReference>
<comment type="cofactor">
    <cofactor evidence="7">
        <name>Mg(2+)</name>
        <dbReference type="ChEBI" id="CHEBI:18420"/>
    </cofactor>
    <cofactor evidence="7">
        <name>Mn(2+)</name>
        <dbReference type="ChEBI" id="CHEBI:29035"/>
    </cofactor>
    <text evidence="7">Divalent metal cations. Prefers magnesium or manganese.</text>
</comment>
<organism evidence="11">
    <name type="scientific">Clastoptera arizonana</name>
    <name type="common">Arizona spittle bug</name>
    <dbReference type="NCBI Taxonomy" id="38151"/>
    <lineage>
        <taxon>Eukaryota</taxon>
        <taxon>Metazoa</taxon>
        <taxon>Ecdysozoa</taxon>
        <taxon>Arthropoda</taxon>
        <taxon>Hexapoda</taxon>
        <taxon>Insecta</taxon>
        <taxon>Pterygota</taxon>
        <taxon>Neoptera</taxon>
        <taxon>Paraneoptera</taxon>
        <taxon>Hemiptera</taxon>
        <taxon>Auchenorrhyncha</taxon>
        <taxon>Cercopoidea</taxon>
        <taxon>Clastopteridae</taxon>
        <taxon>Clastoptera</taxon>
    </lineage>
</organism>
<evidence type="ECO:0000256" key="8">
    <source>
        <dbReference type="RuleBase" id="RU003426"/>
    </source>
</evidence>
<dbReference type="PRINTS" id="PR00072">
    <property type="entry name" value="MALOXRDTASE"/>
</dbReference>
<feature type="domain" description="Malic enzyme N-terminal" evidence="10">
    <location>
        <begin position="125"/>
        <end position="306"/>
    </location>
</feature>
<dbReference type="InterPro" id="IPR046346">
    <property type="entry name" value="Aminoacid_DH-like_N_sf"/>
</dbReference>
<dbReference type="EMBL" id="GEDC01028213">
    <property type="protein sequence ID" value="JAS09085.1"/>
    <property type="molecule type" value="Transcribed_RNA"/>
</dbReference>
<dbReference type="InterPro" id="IPR037062">
    <property type="entry name" value="Malic_N_dom_sf"/>
</dbReference>
<dbReference type="InterPro" id="IPR036291">
    <property type="entry name" value="NAD(P)-bd_dom_sf"/>
</dbReference>
<dbReference type="GO" id="GO:0005739">
    <property type="term" value="C:mitochondrion"/>
    <property type="evidence" value="ECO:0007669"/>
    <property type="project" value="TreeGrafter"/>
</dbReference>
<dbReference type="Pfam" id="PF00390">
    <property type="entry name" value="malic"/>
    <property type="match status" value="1"/>
</dbReference>
<dbReference type="SMART" id="SM00919">
    <property type="entry name" value="Malic_M"/>
    <property type="match status" value="1"/>
</dbReference>
<evidence type="ECO:0000256" key="2">
    <source>
        <dbReference type="ARBA" id="ARBA00008785"/>
    </source>
</evidence>
<dbReference type="GO" id="GO:0004473">
    <property type="term" value="F:malate dehydrogenase (decarboxylating) (NADP+) activity"/>
    <property type="evidence" value="ECO:0007669"/>
    <property type="project" value="TreeGrafter"/>
</dbReference>
<evidence type="ECO:0000256" key="1">
    <source>
        <dbReference type="ARBA" id="ARBA00001936"/>
    </source>
</evidence>
<dbReference type="PROSITE" id="PS00331">
    <property type="entry name" value="MALIC_ENZYMES"/>
    <property type="match status" value="1"/>
</dbReference>
<dbReference type="NCBIfam" id="NF010052">
    <property type="entry name" value="PRK13529.1"/>
    <property type="match status" value="1"/>
</dbReference>
<accession>A0A1B6C744</accession>
<dbReference type="GO" id="GO:0046872">
    <property type="term" value="F:metal ion binding"/>
    <property type="evidence" value="ECO:0007669"/>
    <property type="project" value="UniProtKB-KW"/>
</dbReference>
<dbReference type="FunFam" id="3.40.50.720:FF:000060">
    <property type="entry name" value="Malic enzyme"/>
    <property type="match status" value="1"/>
</dbReference>
<dbReference type="Pfam" id="PF03949">
    <property type="entry name" value="Malic_M"/>
    <property type="match status" value="1"/>
</dbReference>
<dbReference type="InterPro" id="IPR012301">
    <property type="entry name" value="Malic_N_dom"/>
</dbReference>
<evidence type="ECO:0000259" key="9">
    <source>
        <dbReference type="SMART" id="SM00919"/>
    </source>
</evidence>
<reference evidence="11" key="1">
    <citation type="submission" date="2015-12" db="EMBL/GenBank/DDBJ databases">
        <title>De novo transcriptome assembly of four potential Pierce s Disease insect vectors from Arizona vineyards.</title>
        <authorList>
            <person name="Tassone E.E."/>
        </authorList>
    </citation>
    <scope>NUCLEOTIDE SEQUENCE</scope>
</reference>
<feature type="binding site" evidence="7">
    <location>
        <position position="292"/>
    </location>
    <ligand>
        <name>a divalent metal cation</name>
        <dbReference type="ChEBI" id="CHEBI:60240"/>
    </ligand>
</feature>
<evidence type="ECO:0000256" key="7">
    <source>
        <dbReference type="PIRSR" id="PIRSR000106-3"/>
    </source>
</evidence>
<dbReference type="FunFam" id="3.40.50.10380:FF:000008">
    <property type="entry name" value="Malic enzyme"/>
    <property type="match status" value="1"/>
</dbReference>
<evidence type="ECO:0000259" key="10">
    <source>
        <dbReference type="SMART" id="SM01274"/>
    </source>
</evidence>
<dbReference type="AlphaFoldDB" id="A0A1B6C744"/>
<dbReference type="SUPFAM" id="SSF53223">
    <property type="entry name" value="Aminoacid dehydrogenase-like, N-terminal domain"/>
    <property type="match status" value="1"/>
</dbReference>
<feature type="binding site" evidence="6">
    <location>
        <position position="456"/>
    </location>
    <ligand>
        <name>(S)-malate</name>
        <dbReference type="ChEBI" id="CHEBI:15589"/>
    </ligand>
</feature>
<evidence type="ECO:0000256" key="3">
    <source>
        <dbReference type="ARBA" id="ARBA00022723"/>
    </source>
</evidence>
<feature type="domain" description="Malic enzyme NAD-binding" evidence="9">
    <location>
        <begin position="316"/>
        <end position="569"/>
    </location>
</feature>
<dbReference type="SMART" id="SM01274">
    <property type="entry name" value="malic"/>
    <property type="match status" value="1"/>
</dbReference>
<dbReference type="InterPro" id="IPR001891">
    <property type="entry name" value="Malic_OxRdtase"/>
</dbReference>
<sequence length="629" mass="70255">MITILPKSIQIGVSCSGHIRCFLRQRLLTIHKLSLLPTSVDQTRVYHEVTGDIICPSMVQGIDHLRDPRLNKGLAFTLEERQALGIHGLMPPRFKTQAQQIEVCRFSVMKYQEDLNRYLYLAELQDRNERLFFRLLSENVETLMPIVYTPTVGLACQKFGLIYRRPRGLFVTIYDKHHCYDILKNWPEPDVRAIVVTDGERILGLGDLGACGMGIPVGKLALYTALAGIKPHQCLPITIDVGTNNEKLLDDPLYIGLRQKRVVGPEYDEFIDEFMQAVVKRYGQNTLIQFEDFGNHNAFRFLDKYRDKYCTFNDDIQGTASVAVAGLLAARRVTGKKISENKFVFLGAGEAALGIANLCVRAMEAEGCPAQEAREKIWMMDIDGLLAKNRPEGKLEGHKLSYAKEHKVVKDLATLVKEIKPSILIGASAAGGAFTPEVLREMANNNERPVIFALSNPTSKAECTAEQAYTNTDGRCVFSSGSPFPPVKFGDKVFNPGQGNNAYIFPGVALGVIATGIHHITEEIFLIAAQTVADFVTDEDIKRGSLYPPLNMIRECSIQIAVKIAQHAYDNGTPSSYPEPCDICSFILSEQYDYNYTNPPSPFYKWPSAFTSCDVKNPFESSLQLKFKK</sequence>
<dbReference type="SUPFAM" id="SSF51735">
    <property type="entry name" value="NAD(P)-binding Rossmann-fold domains"/>
    <property type="match status" value="1"/>
</dbReference>
<dbReference type="GO" id="GO:0006108">
    <property type="term" value="P:malate metabolic process"/>
    <property type="evidence" value="ECO:0007669"/>
    <property type="project" value="TreeGrafter"/>
</dbReference>
<dbReference type="PANTHER" id="PTHR23406">
    <property type="entry name" value="MALIC ENZYME-RELATED"/>
    <property type="match status" value="1"/>
</dbReference>
<dbReference type="PANTHER" id="PTHR23406:SF90">
    <property type="entry name" value="MALIC ENZYME-RELATED"/>
    <property type="match status" value="1"/>
</dbReference>
<feature type="binding site" evidence="6">
    <location>
        <position position="500"/>
    </location>
    <ligand>
        <name>(S)-malate</name>
        <dbReference type="ChEBI" id="CHEBI:15589"/>
    </ligand>
</feature>
<dbReference type="InterPro" id="IPR015884">
    <property type="entry name" value="Malic_enzyme_CS"/>
</dbReference>
<feature type="binding site" evidence="7">
    <location>
        <position position="291"/>
    </location>
    <ligand>
        <name>a divalent metal cation</name>
        <dbReference type="ChEBI" id="CHEBI:60240"/>
    </ligand>
</feature>
<protein>
    <recommendedName>
        <fullName evidence="8">Malic enzyme</fullName>
    </recommendedName>
</protein>
<evidence type="ECO:0000256" key="4">
    <source>
        <dbReference type="ARBA" id="ARBA00023002"/>
    </source>
</evidence>
<comment type="cofactor">
    <cofactor evidence="1">
        <name>Mn(2+)</name>
        <dbReference type="ChEBI" id="CHEBI:29035"/>
    </cofactor>
</comment>
<gene>
    <name evidence="11" type="ORF">g.19179</name>
</gene>
<dbReference type="Gene3D" id="3.40.50.10380">
    <property type="entry name" value="Malic enzyme, N-terminal domain"/>
    <property type="match status" value="1"/>
</dbReference>